<proteinExistence type="inferred from homology"/>
<evidence type="ECO:0000256" key="1">
    <source>
        <dbReference type="ARBA" id="ARBA00010894"/>
    </source>
</evidence>
<dbReference type="PANTHER" id="PTHR33219:SF14">
    <property type="entry name" value="PROTEIN COFACTOR ASSEMBLY OF COMPLEX C SUBUNIT B CCB3, CHLOROPLASTIC-RELATED"/>
    <property type="match status" value="1"/>
</dbReference>
<feature type="transmembrane region" description="Helical" evidence="2">
    <location>
        <begin position="90"/>
        <end position="107"/>
    </location>
</feature>
<dbReference type="Pfam" id="PF02325">
    <property type="entry name" value="CCB3_YggT"/>
    <property type="match status" value="2"/>
</dbReference>
<dbReference type="OrthoDB" id="9806665at2"/>
<comment type="caution">
    <text evidence="3">The sequence shown here is derived from an EMBL/GenBank/DDBJ whole genome shotgun (WGS) entry which is preliminary data.</text>
</comment>
<feature type="transmembrane region" description="Helical" evidence="2">
    <location>
        <begin position="61"/>
        <end position="84"/>
    </location>
</feature>
<organism evidence="3 4">
    <name type="scientific">Sulfurirhabdus autotrophica</name>
    <dbReference type="NCBI Taxonomy" id="1706046"/>
    <lineage>
        <taxon>Bacteria</taxon>
        <taxon>Pseudomonadati</taxon>
        <taxon>Pseudomonadota</taxon>
        <taxon>Betaproteobacteria</taxon>
        <taxon>Nitrosomonadales</taxon>
        <taxon>Sulfuricellaceae</taxon>
        <taxon>Sulfurirhabdus</taxon>
    </lineage>
</organism>
<evidence type="ECO:0000256" key="2">
    <source>
        <dbReference type="SAM" id="Phobius"/>
    </source>
</evidence>
<keyword evidence="2" id="KW-0812">Transmembrane</keyword>
<dbReference type="GO" id="GO:0016020">
    <property type="term" value="C:membrane"/>
    <property type="evidence" value="ECO:0007669"/>
    <property type="project" value="InterPro"/>
</dbReference>
<gene>
    <name evidence="3" type="ORF">EDC63_10436</name>
</gene>
<sequence>MLIQALQFILDTILGLFIYALLLRFYLQLMRAAYSNPISQFIAALTDFVVKPARKIIPGLFGVDLSTLFLAWITALLLTVGIYFLNGYPFLLANPSAYLGFILLAAVTIIEKSLYLLIFVQIMLFVLSFANPHSPYMSVISSLSRPFTKIVQKFIPPIGNVDLSPMVIVLACQLMLMLPVAFLTGLAKSLI</sequence>
<name>A0A4V6P3Y4_9PROT</name>
<dbReference type="RefSeq" id="WP_124945717.1">
    <property type="nucleotide sequence ID" value="NZ_BHVT01000019.1"/>
</dbReference>
<evidence type="ECO:0000313" key="4">
    <source>
        <dbReference type="Proteomes" id="UP000295367"/>
    </source>
</evidence>
<evidence type="ECO:0000313" key="3">
    <source>
        <dbReference type="EMBL" id="TCV88079.1"/>
    </source>
</evidence>
<keyword evidence="2" id="KW-1133">Transmembrane helix</keyword>
<reference evidence="3 4" key="1">
    <citation type="submission" date="2019-03" db="EMBL/GenBank/DDBJ databases">
        <title>Genomic Encyclopedia of Type Strains, Phase IV (KMG-IV): sequencing the most valuable type-strain genomes for metagenomic binning, comparative biology and taxonomic classification.</title>
        <authorList>
            <person name="Goeker M."/>
        </authorList>
    </citation>
    <scope>NUCLEOTIDE SEQUENCE [LARGE SCALE GENOMIC DNA]</scope>
    <source>
        <strain evidence="3 4">DSM 100309</strain>
    </source>
</reference>
<keyword evidence="2" id="KW-0472">Membrane</keyword>
<feature type="transmembrane region" description="Helical" evidence="2">
    <location>
        <begin position="6"/>
        <end position="27"/>
    </location>
</feature>
<dbReference type="Proteomes" id="UP000295367">
    <property type="component" value="Unassembled WGS sequence"/>
</dbReference>
<feature type="transmembrane region" description="Helical" evidence="2">
    <location>
        <begin position="166"/>
        <end position="187"/>
    </location>
</feature>
<comment type="similarity">
    <text evidence="1">Belongs to the YggT family.</text>
</comment>
<dbReference type="EMBL" id="SMCO01000004">
    <property type="protein sequence ID" value="TCV88079.1"/>
    <property type="molecule type" value="Genomic_DNA"/>
</dbReference>
<dbReference type="InterPro" id="IPR003425">
    <property type="entry name" value="CCB3/YggT"/>
</dbReference>
<dbReference type="PANTHER" id="PTHR33219">
    <property type="entry name" value="YLMG HOMOLOG PROTEIN 2, CHLOROPLASTIC"/>
    <property type="match status" value="1"/>
</dbReference>
<feature type="transmembrane region" description="Helical" evidence="2">
    <location>
        <begin position="114"/>
        <end position="131"/>
    </location>
</feature>
<accession>A0A4V6P3Y4</accession>
<keyword evidence="4" id="KW-1185">Reference proteome</keyword>
<protein>
    <submittedName>
        <fullName evidence="3">YggT family protein</fullName>
    </submittedName>
</protein>
<dbReference type="AlphaFoldDB" id="A0A4V6P3Y4"/>